<dbReference type="EMBL" id="UYRR01031148">
    <property type="protein sequence ID" value="VDK46756.1"/>
    <property type="molecule type" value="Genomic_DNA"/>
</dbReference>
<reference evidence="2 3" key="2">
    <citation type="submission" date="2018-11" db="EMBL/GenBank/DDBJ databases">
        <authorList>
            <consortium name="Pathogen Informatics"/>
        </authorList>
    </citation>
    <scope>NUCLEOTIDE SEQUENCE [LARGE SCALE GENOMIC DNA]</scope>
</reference>
<protein>
    <submittedName>
        <fullName evidence="2 4">Uncharacterized protein</fullName>
    </submittedName>
</protein>
<dbReference type="GO" id="GO:0020037">
    <property type="term" value="F:heme binding"/>
    <property type="evidence" value="ECO:0007669"/>
    <property type="project" value="InterPro"/>
</dbReference>
<dbReference type="Pfam" id="PF03098">
    <property type="entry name" value="An_peroxidase"/>
    <property type="match status" value="1"/>
</dbReference>
<dbReference type="Proteomes" id="UP000267096">
    <property type="component" value="Unassembled WGS sequence"/>
</dbReference>
<reference evidence="4" key="1">
    <citation type="submission" date="2017-02" db="UniProtKB">
        <authorList>
            <consortium name="WormBaseParasite"/>
        </authorList>
    </citation>
    <scope>IDENTIFICATION</scope>
</reference>
<evidence type="ECO:0000313" key="2">
    <source>
        <dbReference type="EMBL" id="VDK46756.1"/>
    </source>
</evidence>
<evidence type="ECO:0000256" key="1">
    <source>
        <dbReference type="SAM" id="Phobius"/>
    </source>
</evidence>
<dbReference type="InterPro" id="IPR037120">
    <property type="entry name" value="Haem_peroxidase_sf_animal"/>
</dbReference>
<keyword evidence="1" id="KW-0472">Membrane</keyword>
<sequence length="115" mass="13324">MKRKFQGSHLHRDAPSRYQDGVYMLNVDLPSARAISDLIFKGPSGIPNARNVTTMLAFFSEFFNLQCNVFCILHLFTFSAFRLWATVRVFSVPLFFIEFVIRRMLSPKINVPFDV</sequence>
<dbReference type="GO" id="GO:0004601">
    <property type="term" value="F:peroxidase activity"/>
    <property type="evidence" value="ECO:0007669"/>
    <property type="project" value="InterPro"/>
</dbReference>
<evidence type="ECO:0000313" key="4">
    <source>
        <dbReference type="WBParaSite" id="ASIM_0001271001-mRNA-1"/>
    </source>
</evidence>
<accession>A0A0M3JWN6</accession>
<dbReference type="Gene3D" id="1.10.640.10">
    <property type="entry name" value="Haem peroxidase domain superfamily, animal type"/>
    <property type="match status" value="1"/>
</dbReference>
<name>A0A0M3JWN6_ANISI</name>
<feature type="transmembrane region" description="Helical" evidence="1">
    <location>
        <begin position="56"/>
        <end position="77"/>
    </location>
</feature>
<dbReference type="WBParaSite" id="ASIM_0001271001-mRNA-1">
    <property type="protein sequence ID" value="ASIM_0001271001-mRNA-1"/>
    <property type="gene ID" value="ASIM_0001271001"/>
</dbReference>
<dbReference type="InterPro" id="IPR019791">
    <property type="entry name" value="Haem_peroxidase_animal"/>
</dbReference>
<organism evidence="4">
    <name type="scientific">Anisakis simplex</name>
    <name type="common">Herring worm</name>
    <dbReference type="NCBI Taxonomy" id="6269"/>
    <lineage>
        <taxon>Eukaryota</taxon>
        <taxon>Metazoa</taxon>
        <taxon>Ecdysozoa</taxon>
        <taxon>Nematoda</taxon>
        <taxon>Chromadorea</taxon>
        <taxon>Rhabditida</taxon>
        <taxon>Spirurina</taxon>
        <taxon>Ascaridomorpha</taxon>
        <taxon>Ascaridoidea</taxon>
        <taxon>Anisakidae</taxon>
        <taxon>Anisakis</taxon>
        <taxon>Anisakis simplex complex</taxon>
    </lineage>
</organism>
<dbReference type="GO" id="GO:0006979">
    <property type="term" value="P:response to oxidative stress"/>
    <property type="evidence" value="ECO:0007669"/>
    <property type="project" value="InterPro"/>
</dbReference>
<keyword evidence="3" id="KW-1185">Reference proteome</keyword>
<keyword evidence="1" id="KW-1133">Transmembrane helix</keyword>
<dbReference type="SUPFAM" id="SSF48113">
    <property type="entry name" value="Heme-dependent peroxidases"/>
    <property type="match status" value="1"/>
</dbReference>
<dbReference type="OrthoDB" id="6019201at2759"/>
<gene>
    <name evidence="2" type="ORF">ASIM_LOCUS12176</name>
</gene>
<keyword evidence="1" id="KW-0812">Transmembrane</keyword>
<dbReference type="AlphaFoldDB" id="A0A0M3JWN6"/>
<proteinExistence type="predicted"/>
<evidence type="ECO:0000313" key="3">
    <source>
        <dbReference type="Proteomes" id="UP000267096"/>
    </source>
</evidence>
<feature type="transmembrane region" description="Helical" evidence="1">
    <location>
        <begin position="83"/>
        <end position="101"/>
    </location>
</feature>
<dbReference type="InterPro" id="IPR010255">
    <property type="entry name" value="Haem_peroxidase_sf"/>
</dbReference>